<dbReference type="Pfam" id="PF16984">
    <property type="entry name" value="Grp7_allergen"/>
    <property type="match status" value="1"/>
</dbReference>
<name>A0ABN7AFC1_9HEMI</name>
<dbReference type="SMART" id="SM00700">
    <property type="entry name" value="JHBP"/>
    <property type="match status" value="1"/>
</dbReference>
<dbReference type="SUPFAM" id="SSF55394">
    <property type="entry name" value="Bactericidal permeability-increasing protein, BPI"/>
    <property type="match status" value="1"/>
</dbReference>
<dbReference type="InterPro" id="IPR017943">
    <property type="entry name" value="Bactericidal_perm-incr_a/b_dom"/>
</dbReference>
<evidence type="ECO:0000313" key="2">
    <source>
        <dbReference type="Proteomes" id="UP001307889"/>
    </source>
</evidence>
<dbReference type="PANTHER" id="PTHR11008">
    <property type="entry name" value="PROTEIN TAKEOUT-LIKE PROTEIN"/>
    <property type="match status" value="1"/>
</dbReference>
<keyword evidence="2" id="KW-1185">Reference proteome</keyword>
<dbReference type="Gene3D" id="3.15.10.30">
    <property type="entry name" value="Haemolymph juvenile hormone binding protein"/>
    <property type="match status" value="1"/>
</dbReference>
<dbReference type="Gene3D" id="3.15.10.50">
    <property type="match status" value="1"/>
</dbReference>
<organism evidence="1 2">
    <name type="scientific">Nesidiocoris tenuis</name>
    <dbReference type="NCBI Taxonomy" id="355587"/>
    <lineage>
        <taxon>Eukaryota</taxon>
        <taxon>Metazoa</taxon>
        <taxon>Ecdysozoa</taxon>
        <taxon>Arthropoda</taxon>
        <taxon>Hexapoda</taxon>
        <taxon>Insecta</taxon>
        <taxon>Pterygota</taxon>
        <taxon>Neoptera</taxon>
        <taxon>Paraneoptera</taxon>
        <taxon>Hemiptera</taxon>
        <taxon>Heteroptera</taxon>
        <taxon>Panheteroptera</taxon>
        <taxon>Cimicomorpha</taxon>
        <taxon>Miridae</taxon>
        <taxon>Dicyphina</taxon>
        <taxon>Nesidiocoris</taxon>
    </lineage>
</organism>
<dbReference type="InterPro" id="IPR010562">
    <property type="entry name" value="Haemolymph_juvenile_hormone-bd"/>
</dbReference>
<dbReference type="Proteomes" id="UP001307889">
    <property type="component" value="Chromosome 2"/>
</dbReference>
<protein>
    <recommendedName>
        <fullName evidence="3">Lipid-binding serum glycoprotein C-terminal domain-containing protein</fullName>
    </recommendedName>
</protein>
<dbReference type="InterPro" id="IPR020234">
    <property type="entry name" value="Mite_allergen_group-7"/>
</dbReference>
<proteinExistence type="predicted"/>
<evidence type="ECO:0008006" key="3">
    <source>
        <dbReference type="Google" id="ProtNLM"/>
    </source>
</evidence>
<reference evidence="1 2" key="1">
    <citation type="submission" date="2023-09" db="EMBL/GenBank/DDBJ databases">
        <title>Nesidiocoris tenuis whole genome shotgun sequence.</title>
        <authorList>
            <person name="Shibata T."/>
            <person name="Shimoda M."/>
            <person name="Kobayashi T."/>
            <person name="Uehara T."/>
        </authorList>
    </citation>
    <scope>NUCLEOTIDE SEQUENCE [LARGE SCALE GENOMIC DNA]</scope>
    <source>
        <strain evidence="1 2">Japan</strain>
    </source>
</reference>
<dbReference type="InterPro" id="IPR038606">
    <property type="entry name" value="To_sf"/>
</dbReference>
<gene>
    <name evidence="1" type="ORF">NTJ_03794</name>
</gene>
<dbReference type="Pfam" id="PF06585">
    <property type="entry name" value="JHBP"/>
    <property type="match status" value="1"/>
</dbReference>
<dbReference type="InterPro" id="IPR038602">
    <property type="entry name" value="Mite_allergen_7_sf"/>
</dbReference>
<dbReference type="PANTHER" id="PTHR11008:SF13">
    <property type="entry name" value="FI04421P"/>
    <property type="match status" value="1"/>
</dbReference>
<evidence type="ECO:0000313" key="1">
    <source>
        <dbReference type="EMBL" id="BES90986.1"/>
    </source>
</evidence>
<accession>A0ABN7AFC1</accession>
<dbReference type="EMBL" id="AP028910">
    <property type="protein sequence ID" value="BES90986.1"/>
    <property type="molecule type" value="Genomic_DNA"/>
</dbReference>
<sequence>MLCHRSAEAASDIDALLGPGWNSSDQTSISKHVIEVMEHWKQPDPVGIPGAPIPDPMPIPDLRHAKSLATLVLKNATVRGLSQFRVDQLYSDLAVMQVEIALKYTKLEVIGNYTLTSWLSKSSGGFNVTIAGVYLEGVALLEVNRGGHLEASDINMDISFDDIRLDFKNLGFLGSVFQGMINTVGTFVFDSIKPFILTTVNTNVRGDINKSLKTVKKTFPNSIPPLDLGIAELRKYIRENGYDPYQLKDYTYSAGIFSFDAREIWLFGLASFYRVGNITIAMANNTVTLGLQVASKRLKGKSDYEISLGGLLSRTGKTSFSVEYIEMDAKVNQSLNVRKTPKLEELRISVGNIQLRSDGLGTMDYVLELVANILPNILRYQITDALEGLMKQRLQDNLNLIDIEGEIKSYLKELESITDSDADPNTVFYSDEDFPDDIGMFEEIAL</sequence>